<dbReference type="AlphaFoldDB" id="A0A2A4G296"/>
<reference evidence="1 2" key="1">
    <citation type="submission" date="2017-04" db="EMBL/GenBank/DDBJ databases">
        <title>A new member of the family Flavobacteriaceae isolated from ascidians.</title>
        <authorList>
            <person name="Chen L."/>
        </authorList>
    </citation>
    <scope>NUCLEOTIDE SEQUENCE [LARGE SCALE GENOMIC DNA]</scope>
    <source>
        <strain evidence="1 2">HQA918</strain>
    </source>
</reference>
<proteinExistence type="predicted"/>
<organism evidence="1 2">
    <name type="scientific">Sediminicola luteus</name>
    <dbReference type="NCBI Taxonomy" id="319238"/>
    <lineage>
        <taxon>Bacteria</taxon>
        <taxon>Pseudomonadati</taxon>
        <taxon>Bacteroidota</taxon>
        <taxon>Flavobacteriia</taxon>
        <taxon>Flavobacteriales</taxon>
        <taxon>Flavobacteriaceae</taxon>
        <taxon>Sediminicola</taxon>
    </lineage>
</organism>
<sequence length="86" mass="10218">MTEGNPVARLRTQSSKREIPSSLERFFVWTIFKAELWRMTEGYPVARLRTQSSKREIPSSLARFFVWAIIQVEHWDGEVLLLYFIL</sequence>
<comment type="caution">
    <text evidence="1">The sequence shown here is derived from an EMBL/GenBank/DDBJ whole genome shotgun (WGS) entry which is preliminary data.</text>
</comment>
<evidence type="ECO:0000313" key="2">
    <source>
        <dbReference type="Proteomes" id="UP000219559"/>
    </source>
</evidence>
<dbReference type="Proteomes" id="UP000219559">
    <property type="component" value="Unassembled WGS sequence"/>
</dbReference>
<accession>A0A2A4G296</accession>
<name>A0A2A4G296_9FLAO</name>
<keyword evidence="2" id="KW-1185">Reference proteome</keyword>
<dbReference type="EMBL" id="NBWU01000008">
    <property type="protein sequence ID" value="PCE62553.1"/>
    <property type="molecule type" value="Genomic_DNA"/>
</dbReference>
<evidence type="ECO:0000313" key="1">
    <source>
        <dbReference type="EMBL" id="PCE62553.1"/>
    </source>
</evidence>
<gene>
    <name evidence="1" type="ORF">B7P33_18120</name>
</gene>
<protein>
    <submittedName>
        <fullName evidence="1">Uncharacterized protein</fullName>
    </submittedName>
</protein>